<feature type="region of interest" description="Disordered" evidence="1">
    <location>
        <begin position="131"/>
        <end position="177"/>
    </location>
</feature>
<accession>A0A1A9QC03</accession>
<feature type="compositionally biased region" description="Polar residues" evidence="1">
    <location>
        <begin position="131"/>
        <end position="148"/>
    </location>
</feature>
<gene>
    <name evidence="2" type="ORF">A6V39_03730</name>
</gene>
<evidence type="ECO:0000313" key="3">
    <source>
        <dbReference type="Proteomes" id="UP000077623"/>
    </source>
</evidence>
<proteinExistence type="predicted"/>
<name>A0A1A9QC03_9MOLU</name>
<evidence type="ECO:0000256" key="1">
    <source>
        <dbReference type="SAM" id="MobiDB-lite"/>
    </source>
</evidence>
<dbReference type="RefSeq" id="WP_187150383.1">
    <property type="nucleotide sequence ID" value="NZ_LWUJ01000012.1"/>
</dbReference>
<sequence length="177" mass="18894">MNIKLAIASAVSLGTIGGAVGVGYNLFQPKNLRQLLEKKGIKLLDTEKDTNNTQWTELVNKHNGDKQGRTKNNIEIEKLEITETSSIIDSSALKTKCKELFDTPITNDEGFKKLEKDAINWCSEKSPLLEATTSPSVVQPQNPRTSTGAPAISSGDAISSDPARRDGSASLGGVPGA</sequence>
<organism evidence="2 3">
    <name type="scientific">Candidatus Mycoplasma haematobovis</name>
    <dbReference type="NCBI Taxonomy" id="432608"/>
    <lineage>
        <taxon>Bacteria</taxon>
        <taxon>Bacillati</taxon>
        <taxon>Mycoplasmatota</taxon>
        <taxon>Mollicutes</taxon>
        <taxon>Mycoplasmataceae</taxon>
        <taxon>Mycoplasma</taxon>
    </lineage>
</organism>
<dbReference type="AlphaFoldDB" id="A0A1A9QC03"/>
<protein>
    <submittedName>
        <fullName evidence="2">Uncharacterized protein</fullName>
    </submittedName>
</protein>
<evidence type="ECO:0000313" key="2">
    <source>
        <dbReference type="EMBL" id="OAL09997.1"/>
    </source>
</evidence>
<comment type="caution">
    <text evidence="2">The sequence shown here is derived from an EMBL/GenBank/DDBJ whole genome shotgun (WGS) entry which is preliminary data.</text>
</comment>
<keyword evidence="3" id="KW-1185">Reference proteome</keyword>
<dbReference type="Proteomes" id="UP000077623">
    <property type="component" value="Unassembled WGS sequence"/>
</dbReference>
<dbReference type="EMBL" id="LWUJ01000012">
    <property type="protein sequence ID" value="OAL09997.1"/>
    <property type="molecule type" value="Genomic_DNA"/>
</dbReference>
<dbReference type="STRING" id="432608.A6V39_03730"/>
<reference evidence="3" key="1">
    <citation type="submission" date="2016-04" db="EMBL/GenBank/DDBJ databases">
        <authorList>
            <person name="Quiroz-Castaneda R.E."/>
            <person name="Martinez-Ocampo F."/>
        </authorList>
    </citation>
    <scope>NUCLEOTIDE SEQUENCE [LARGE SCALE GENOMIC DNA]</scope>
    <source>
        <strain evidence="3">INIFAP01</strain>
    </source>
</reference>